<evidence type="ECO:0000256" key="2">
    <source>
        <dbReference type="SAM" id="Phobius"/>
    </source>
</evidence>
<keyword evidence="2" id="KW-0472">Membrane</keyword>
<feature type="signal peptide" evidence="3">
    <location>
        <begin position="1"/>
        <end position="32"/>
    </location>
</feature>
<evidence type="ECO:0000313" key="4">
    <source>
        <dbReference type="EMBL" id="CAH2104517.1"/>
    </source>
</evidence>
<dbReference type="GO" id="GO:0005737">
    <property type="term" value="C:cytoplasm"/>
    <property type="evidence" value="ECO:0007669"/>
    <property type="project" value="TreeGrafter"/>
</dbReference>
<dbReference type="PROSITE" id="PS50297">
    <property type="entry name" value="ANK_REP_REGION"/>
    <property type="match status" value="1"/>
</dbReference>
<dbReference type="PANTHER" id="PTHR24202">
    <property type="entry name" value="E3 UBIQUITIN-PROTEIN LIGASE MIB2"/>
    <property type="match status" value="1"/>
</dbReference>
<dbReference type="SMART" id="SM00248">
    <property type="entry name" value="ANK"/>
    <property type="match status" value="2"/>
</dbReference>
<keyword evidence="5" id="KW-1185">Reference proteome</keyword>
<dbReference type="EMBL" id="CAKOGL010000027">
    <property type="protein sequence ID" value="CAH2104517.1"/>
    <property type="molecule type" value="Genomic_DNA"/>
</dbReference>
<comment type="caution">
    <text evidence="4">The sequence shown here is derived from an EMBL/GenBank/DDBJ whole genome shotgun (WGS) entry which is preliminary data.</text>
</comment>
<keyword evidence="2" id="KW-0812">Transmembrane</keyword>
<feature type="transmembrane region" description="Helical" evidence="2">
    <location>
        <begin position="189"/>
        <end position="204"/>
    </location>
</feature>
<name>A0AAU9UZM4_EUPED</name>
<keyword evidence="1" id="KW-0040">ANK repeat</keyword>
<sequence>MKLKKNVNKRKNTVPPSVFLLLFLKTISKSVASDSEGDTPLHDAISKKRDDILTLLLDHGADMTLTNNNGFNALHHAALRGNPRLLFNGNRIEDCRKTFPILSRNEKSLATFPIRQKRSFPLEMTKEILCNIVVFENILRIVVINLSPNPAITVAQAAVSSALAACLFFGSRRIGKIKQNPRSQHPARIIYFVLILFGSLLIIST</sequence>
<dbReference type="Pfam" id="PF13637">
    <property type="entry name" value="Ank_4"/>
    <property type="match status" value="1"/>
</dbReference>
<evidence type="ECO:0000313" key="5">
    <source>
        <dbReference type="Proteomes" id="UP001153954"/>
    </source>
</evidence>
<gene>
    <name evidence="4" type="ORF">EEDITHA_LOCUS18883</name>
</gene>
<dbReference type="InterPro" id="IPR036770">
    <property type="entry name" value="Ankyrin_rpt-contain_sf"/>
</dbReference>
<keyword evidence="2" id="KW-1133">Transmembrane helix</keyword>
<reference evidence="4" key="1">
    <citation type="submission" date="2022-03" db="EMBL/GenBank/DDBJ databases">
        <authorList>
            <person name="Tunstrom K."/>
        </authorList>
    </citation>
    <scope>NUCLEOTIDE SEQUENCE</scope>
</reference>
<evidence type="ECO:0000256" key="1">
    <source>
        <dbReference type="PROSITE-ProRule" id="PRU00023"/>
    </source>
</evidence>
<dbReference type="GO" id="GO:0006897">
    <property type="term" value="P:endocytosis"/>
    <property type="evidence" value="ECO:0007669"/>
    <property type="project" value="TreeGrafter"/>
</dbReference>
<dbReference type="SUPFAM" id="SSF48403">
    <property type="entry name" value="Ankyrin repeat"/>
    <property type="match status" value="1"/>
</dbReference>
<organism evidence="4 5">
    <name type="scientific">Euphydryas editha</name>
    <name type="common">Edith's checkerspot</name>
    <dbReference type="NCBI Taxonomy" id="104508"/>
    <lineage>
        <taxon>Eukaryota</taxon>
        <taxon>Metazoa</taxon>
        <taxon>Ecdysozoa</taxon>
        <taxon>Arthropoda</taxon>
        <taxon>Hexapoda</taxon>
        <taxon>Insecta</taxon>
        <taxon>Pterygota</taxon>
        <taxon>Neoptera</taxon>
        <taxon>Endopterygota</taxon>
        <taxon>Lepidoptera</taxon>
        <taxon>Glossata</taxon>
        <taxon>Ditrysia</taxon>
        <taxon>Papilionoidea</taxon>
        <taxon>Nymphalidae</taxon>
        <taxon>Nymphalinae</taxon>
        <taxon>Euphydryas</taxon>
    </lineage>
</organism>
<accession>A0AAU9UZM4</accession>
<dbReference type="PROSITE" id="PS50088">
    <property type="entry name" value="ANK_REPEAT"/>
    <property type="match status" value="1"/>
</dbReference>
<dbReference type="Gene3D" id="1.25.40.20">
    <property type="entry name" value="Ankyrin repeat-containing domain"/>
    <property type="match status" value="1"/>
</dbReference>
<dbReference type="Proteomes" id="UP001153954">
    <property type="component" value="Unassembled WGS sequence"/>
</dbReference>
<dbReference type="InterPro" id="IPR002110">
    <property type="entry name" value="Ankyrin_rpt"/>
</dbReference>
<evidence type="ECO:0000256" key="3">
    <source>
        <dbReference type="SAM" id="SignalP"/>
    </source>
</evidence>
<dbReference type="GO" id="GO:0007219">
    <property type="term" value="P:Notch signaling pathway"/>
    <property type="evidence" value="ECO:0007669"/>
    <property type="project" value="TreeGrafter"/>
</dbReference>
<protein>
    <submittedName>
        <fullName evidence="4">Uncharacterized protein</fullName>
    </submittedName>
</protein>
<proteinExistence type="predicted"/>
<feature type="chain" id="PRO_5043717763" evidence="3">
    <location>
        <begin position="33"/>
        <end position="205"/>
    </location>
</feature>
<dbReference type="GO" id="GO:0016567">
    <property type="term" value="P:protein ubiquitination"/>
    <property type="evidence" value="ECO:0007669"/>
    <property type="project" value="TreeGrafter"/>
</dbReference>
<keyword evidence="3" id="KW-0732">Signal</keyword>
<dbReference type="AlphaFoldDB" id="A0AAU9UZM4"/>
<feature type="repeat" description="ANK" evidence="1">
    <location>
        <begin position="36"/>
        <end position="68"/>
    </location>
</feature>
<dbReference type="PANTHER" id="PTHR24202:SF53">
    <property type="entry name" value="E3 UBIQUITIN-PROTEIN LIGASE MIB1"/>
    <property type="match status" value="1"/>
</dbReference>